<organism evidence="1 2">
    <name type="scientific">Sedimentibacter acidaminivorans</name>
    <dbReference type="NCBI Taxonomy" id="913099"/>
    <lineage>
        <taxon>Bacteria</taxon>
        <taxon>Bacillati</taxon>
        <taxon>Bacillota</taxon>
        <taxon>Tissierellia</taxon>
        <taxon>Sedimentibacter</taxon>
    </lineage>
</organism>
<name>A0ABS4GH24_9FIRM</name>
<dbReference type="InterPro" id="IPR006498">
    <property type="entry name" value="Tail_tube"/>
</dbReference>
<dbReference type="RefSeq" id="WP_209512566.1">
    <property type="nucleotide sequence ID" value="NZ_JAGGKS010000008.1"/>
</dbReference>
<dbReference type="Pfam" id="PF04985">
    <property type="entry name" value="Phage_tube"/>
    <property type="match status" value="1"/>
</dbReference>
<gene>
    <name evidence="1" type="ORF">J2Z76_002717</name>
</gene>
<reference evidence="1 2" key="1">
    <citation type="submission" date="2021-03" db="EMBL/GenBank/DDBJ databases">
        <title>Genomic Encyclopedia of Type Strains, Phase IV (KMG-IV): sequencing the most valuable type-strain genomes for metagenomic binning, comparative biology and taxonomic classification.</title>
        <authorList>
            <person name="Goeker M."/>
        </authorList>
    </citation>
    <scope>NUCLEOTIDE SEQUENCE [LARGE SCALE GENOMIC DNA]</scope>
    <source>
        <strain evidence="1 2">DSM 24004</strain>
    </source>
</reference>
<accession>A0ABS4GH24</accession>
<evidence type="ECO:0000313" key="1">
    <source>
        <dbReference type="EMBL" id="MBP1926847.1"/>
    </source>
</evidence>
<keyword evidence="2" id="KW-1185">Reference proteome</keyword>
<protein>
    <submittedName>
        <fullName evidence="1">P2 family phage contractile tail tube protein</fullName>
    </submittedName>
</protein>
<comment type="caution">
    <text evidence="1">The sequence shown here is derived from an EMBL/GenBank/DDBJ whole genome shotgun (WGS) entry which is preliminary data.</text>
</comment>
<evidence type="ECO:0000313" key="2">
    <source>
        <dbReference type="Proteomes" id="UP001519342"/>
    </source>
</evidence>
<proteinExistence type="predicted"/>
<dbReference type="EMBL" id="JAGGKS010000008">
    <property type="protein sequence ID" value="MBP1926847.1"/>
    <property type="molecule type" value="Genomic_DNA"/>
</dbReference>
<dbReference type="Proteomes" id="UP001519342">
    <property type="component" value="Unassembled WGS sequence"/>
</dbReference>
<sequence>MKVRNKTINYNIYTKINNKANRILDTTEVTLPSIENGSDSIKGTGILGEIDLPNLYQPGSMTTIISFRGINESAAEMLVTDNLEIRWITDRFDTNGLKNGIDHHKAFLTVKLKKFDEGKVGSGESSDGSYEYEVLAYKRIMNGEELLHIDKLNSIFSVRGKNLLEDMNKYL</sequence>